<dbReference type="Pfam" id="PF00355">
    <property type="entry name" value="Rieske"/>
    <property type="match status" value="1"/>
</dbReference>
<dbReference type="OrthoDB" id="9800776at2"/>
<dbReference type="SUPFAM" id="SSF50022">
    <property type="entry name" value="ISP domain"/>
    <property type="match status" value="1"/>
</dbReference>
<dbReference type="InterPro" id="IPR017941">
    <property type="entry name" value="Rieske_2Fe-2S"/>
</dbReference>
<keyword evidence="4" id="KW-0408">Iron</keyword>
<keyword evidence="3" id="KW-0560">Oxidoreductase</keyword>
<dbReference type="Proteomes" id="UP000234483">
    <property type="component" value="Unassembled WGS sequence"/>
</dbReference>
<dbReference type="KEGG" id="cfh:C1707_03595"/>
<feature type="domain" description="Rieske" evidence="6">
    <location>
        <begin position="32"/>
        <end position="143"/>
    </location>
</feature>
<protein>
    <submittedName>
        <fullName evidence="8">2Fe-2S ferredoxin</fullName>
    </submittedName>
</protein>
<keyword evidence="10" id="KW-1185">Reference proteome</keyword>
<accession>A0A2N5CUZ5</accession>
<evidence type="ECO:0000256" key="2">
    <source>
        <dbReference type="ARBA" id="ARBA00022723"/>
    </source>
</evidence>
<evidence type="ECO:0000313" key="9">
    <source>
        <dbReference type="Proteomes" id="UP000234483"/>
    </source>
</evidence>
<dbReference type="InterPro" id="IPR050584">
    <property type="entry name" value="Cholesterol_7-desaturase"/>
</dbReference>
<dbReference type="RefSeq" id="WP_101712744.1">
    <property type="nucleotide sequence ID" value="NZ_CP026100.1"/>
</dbReference>
<dbReference type="InterPro" id="IPR036922">
    <property type="entry name" value="Rieske_2Fe-2S_sf"/>
</dbReference>
<name>A0A2N5CUZ5_9CAUL</name>
<evidence type="ECO:0000259" key="6">
    <source>
        <dbReference type="PROSITE" id="PS51296"/>
    </source>
</evidence>
<keyword evidence="2" id="KW-0479">Metal-binding</keyword>
<dbReference type="PROSITE" id="PS51296">
    <property type="entry name" value="RIESKE"/>
    <property type="match status" value="1"/>
</dbReference>
<sequence>MPADDARTASHPISAAKAPPARFGKGFLFDAWYFAALSREVKTGKLVRYEILGEPVLVSRGKDGKVFAIRDVCPHRAAPLSAGKLKEEADGRSSVECPYHGWRFGSDGVCASIPSLTSEQSLEVSRIRVRRYPAAESQGMVFVWISGDPRFDGEPPQPPPSFPGVVGGDAKIVDSMIFETHMDHAVVGLMDPTHAPYVHEAWWARSSKRQSEKTKVFAPSPEGFVMRRHGRSKANRLYDILGGAPQIEITFRLPGYRWEHIMVGKRQVLALTCLTPLTETSTRISQLIWSDHPVMMLRALIAPFAREFLRQDGRMVNLQNEGLKYDPALIWIDDADTQAKWYQQLKREWTASRAEGRPFVNPVRETTLKWRS</sequence>
<dbReference type="Gene3D" id="2.102.10.10">
    <property type="entry name" value="Rieske [2Fe-2S] iron-sulphur domain"/>
    <property type="match status" value="1"/>
</dbReference>
<evidence type="ECO:0000256" key="3">
    <source>
        <dbReference type="ARBA" id="ARBA00023002"/>
    </source>
</evidence>
<keyword evidence="5" id="KW-0411">Iron-sulfur</keyword>
<dbReference type="Proteomes" id="UP000281192">
    <property type="component" value="Chromosome"/>
</dbReference>
<organism evidence="8 9">
    <name type="scientific">Caulobacter flavus</name>
    <dbReference type="NCBI Taxonomy" id="1679497"/>
    <lineage>
        <taxon>Bacteria</taxon>
        <taxon>Pseudomonadati</taxon>
        <taxon>Pseudomonadota</taxon>
        <taxon>Alphaproteobacteria</taxon>
        <taxon>Caulobacterales</taxon>
        <taxon>Caulobacteraceae</taxon>
        <taxon>Caulobacter</taxon>
    </lineage>
</organism>
<dbReference type="InterPro" id="IPR044043">
    <property type="entry name" value="VanA_C_cat"/>
</dbReference>
<dbReference type="EMBL" id="CP026100">
    <property type="protein sequence ID" value="AYV45399.1"/>
    <property type="molecule type" value="Genomic_DNA"/>
</dbReference>
<dbReference type="AlphaFoldDB" id="A0A2N5CUZ5"/>
<evidence type="ECO:0000313" key="10">
    <source>
        <dbReference type="Proteomes" id="UP000281192"/>
    </source>
</evidence>
<dbReference type="CDD" id="cd03469">
    <property type="entry name" value="Rieske_RO_Alpha_N"/>
    <property type="match status" value="1"/>
</dbReference>
<evidence type="ECO:0000313" key="8">
    <source>
        <dbReference type="EMBL" id="PLR17631.1"/>
    </source>
</evidence>
<dbReference type="PANTHER" id="PTHR21266:SF60">
    <property type="entry name" value="3-KETOSTEROID-9-ALPHA-MONOOXYGENASE, OXYGENASE COMPONENT"/>
    <property type="match status" value="1"/>
</dbReference>
<dbReference type="GO" id="GO:0051537">
    <property type="term" value="F:2 iron, 2 sulfur cluster binding"/>
    <property type="evidence" value="ECO:0007669"/>
    <property type="project" value="UniProtKB-KW"/>
</dbReference>
<dbReference type="EMBL" id="PJRQ01000017">
    <property type="protein sequence ID" value="PLR17631.1"/>
    <property type="molecule type" value="Genomic_DNA"/>
</dbReference>
<proteinExistence type="predicted"/>
<dbReference type="PANTHER" id="PTHR21266">
    <property type="entry name" value="IRON-SULFUR DOMAIN CONTAINING PROTEIN"/>
    <property type="match status" value="1"/>
</dbReference>
<evidence type="ECO:0000256" key="5">
    <source>
        <dbReference type="ARBA" id="ARBA00023014"/>
    </source>
</evidence>
<evidence type="ECO:0000313" key="7">
    <source>
        <dbReference type="EMBL" id="AYV45399.1"/>
    </source>
</evidence>
<dbReference type="SUPFAM" id="SSF55961">
    <property type="entry name" value="Bet v1-like"/>
    <property type="match status" value="1"/>
</dbReference>
<dbReference type="GO" id="GO:0046872">
    <property type="term" value="F:metal ion binding"/>
    <property type="evidence" value="ECO:0007669"/>
    <property type="project" value="UniProtKB-KW"/>
</dbReference>
<reference evidence="7 10" key="2">
    <citation type="submission" date="2018-01" db="EMBL/GenBank/DDBJ databases">
        <title>Complete genome sequence of Caulobacter flavus RHGG3.</title>
        <authorList>
            <person name="Yang E."/>
        </authorList>
    </citation>
    <scope>NUCLEOTIDE SEQUENCE [LARGE SCALE GENOMIC DNA]</scope>
    <source>
        <strain evidence="7 10">RHGG3</strain>
    </source>
</reference>
<dbReference type="Pfam" id="PF19112">
    <property type="entry name" value="VanA_C"/>
    <property type="match status" value="1"/>
</dbReference>
<evidence type="ECO:0000256" key="4">
    <source>
        <dbReference type="ARBA" id="ARBA00023004"/>
    </source>
</evidence>
<keyword evidence="1" id="KW-0001">2Fe-2S</keyword>
<evidence type="ECO:0000256" key="1">
    <source>
        <dbReference type="ARBA" id="ARBA00022714"/>
    </source>
</evidence>
<gene>
    <name evidence="7" type="ORF">C1707_03595</name>
    <name evidence="8" type="ORF">CFHF_09310</name>
</gene>
<dbReference type="GO" id="GO:0016491">
    <property type="term" value="F:oxidoreductase activity"/>
    <property type="evidence" value="ECO:0007669"/>
    <property type="project" value="UniProtKB-KW"/>
</dbReference>
<reference evidence="8 9" key="1">
    <citation type="submission" date="2017-12" db="EMBL/GenBank/DDBJ databases">
        <title>The genome sequence of Caulobacter flavus CGMCC1 15093.</title>
        <authorList>
            <person name="Gao J."/>
            <person name="Mao X."/>
            <person name="Sun J."/>
        </authorList>
    </citation>
    <scope>NUCLEOTIDE SEQUENCE [LARGE SCALE GENOMIC DNA]</scope>
    <source>
        <strain evidence="8 9">CGMCC1 15093</strain>
    </source>
</reference>
<dbReference type="Gene3D" id="3.90.380.10">
    <property type="entry name" value="Naphthalene 1,2-dioxygenase Alpha Subunit, Chain A, domain 1"/>
    <property type="match status" value="1"/>
</dbReference>